<dbReference type="GO" id="GO:0016567">
    <property type="term" value="P:protein ubiquitination"/>
    <property type="evidence" value="ECO:0007669"/>
    <property type="project" value="TreeGrafter"/>
</dbReference>
<dbReference type="OrthoDB" id="411372at2759"/>
<feature type="domain" description="RING-type" evidence="5">
    <location>
        <begin position="139"/>
        <end position="186"/>
    </location>
</feature>
<dbReference type="InterPro" id="IPR001841">
    <property type="entry name" value="Znf_RING"/>
</dbReference>
<dbReference type="SUPFAM" id="SSF161245">
    <property type="entry name" value="Zinc hairpin stack"/>
    <property type="match status" value="1"/>
</dbReference>
<evidence type="ECO:0000313" key="9">
    <source>
        <dbReference type="Proteomes" id="UP000601435"/>
    </source>
</evidence>
<dbReference type="SUPFAM" id="SSF161219">
    <property type="entry name" value="CHY zinc finger-like"/>
    <property type="match status" value="1"/>
</dbReference>
<dbReference type="InterPro" id="IPR037275">
    <property type="entry name" value="Znf_CTCHY_sf"/>
</dbReference>
<dbReference type="GO" id="GO:0006511">
    <property type="term" value="P:ubiquitin-dependent protein catabolic process"/>
    <property type="evidence" value="ECO:0007669"/>
    <property type="project" value="TreeGrafter"/>
</dbReference>
<gene>
    <name evidence="8" type="primary">RZPF34</name>
    <name evidence="8" type="ORF">SNEC2469_LOCUS6920</name>
</gene>
<evidence type="ECO:0000259" key="7">
    <source>
        <dbReference type="PROSITE" id="PS51270"/>
    </source>
</evidence>
<evidence type="ECO:0000259" key="6">
    <source>
        <dbReference type="PROSITE" id="PS51266"/>
    </source>
</evidence>
<evidence type="ECO:0000256" key="1">
    <source>
        <dbReference type="ARBA" id="ARBA00022723"/>
    </source>
</evidence>
<dbReference type="InterPro" id="IPR017921">
    <property type="entry name" value="Znf_CTCHY"/>
</dbReference>
<dbReference type="SUPFAM" id="SSF57850">
    <property type="entry name" value="RING/U-box"/>
    <property type="match status" value="2"/>
</dbReference>
<comment type="caution">
    <text evidence="8">The sequence shown here is derived from an EMBL/GenBank/DDBJ whole genome shotgun (WGS) entry which is preliminary data.</text>
</comment>
<evidence type="ECO:0000313" key="8">
    <source>
        <dbReference type="EMBL" id="CAE7283551.1"/>
    </source>
</evidence>
<keyword evidence="3" id="KW-0862">Zinc</keyword>
<accession>A0A812N7X5</accession>
<dbReference type="AlphaFoldDB" id="A0A812N7X5"/>
<dbReference type="SMART" id="SM00184">
    <property type="entry name" value="RING"/>
    <property type="match status" value="2"/>
</dbReference>
<dbReference type="InterPro" id="IPR037274">
    <property type="entry name" value="Znf_CHY_sf"/>
</dbReference>
<dbReference type="InterPro" id="IPR008913">
    <property type="entry name" value="Znf_CHY"/>
</dbReference>
<evidence type="ECO:0000256" key="4">
    <source>
        <dbReference type="PROSITE-ProRule" id="PRU00601"/>
    </source>
</evidence>
<dbReference type="GO" id="GO:0008270">
    <property type="term" value="F:zinc ion binding"/>
    <property type="evidence" value="ECO:0007669"/>
    <property type="project" value="UniProtKB-KW"/>
</dbReference>
<proteinExistence type="predicted"/>
<protein>
    <submittedName>
        <fullName evidence="8">RZPF34 protein</fullName>
    </submittedName>
</protein>
<dbReference type="PROSITE" id="PS50089">
    <property type="entry name" value="ZF_RING_2"/>
    <property type="match status" value="2"/>
</dbReference>
<dbReference type="GO" id="GO:0005634">
    <property type="term" value="C:nucleus"/>
    <property type="evidence" value="ECO:0007669"/>
    <property type="project" value="TreeGrafter"/>
</dbReference>
<evidence type="ECO:0000256" key="3">
    <source>
        <dbReference type="ARBA" id="ARBA00022833"/>
    </source>
</evidence>
<evidence type="ECO:0000256" key="2">
    <source>
        <dbReference type="ARBA" id="ARBA00022771"/>
    </source>
</evidence>
<dbReference type="Pfam" id="PF05495">
    <property type="entry name" value="zf-CHY"/>
    <property type="match status" value="1"/>
</dbReference>
<feature type="domain" description="RING-type" evidence="5">
    <location>
        <begin position="457"/>
        <end position="498"/>
    </location>
</feature>
<dbReference type="GO" id="GO:0061630">
    <property type="term" value="F:ubiquitin protein ligase activity"/>
    <property type="evidence" value="ECO:0007669"/>
    <property type="project" value="TreeGrafter"/>
</dbReference>
<keyword evidence="1" id="KW-0479">Metal-binding</keyword>
<dbReference type="Pfam" id="PF14634">
    <property type="entry name" value="zf-RING_5"/>
    <property type="match status" value="1"/>
</dbReference>
<sequence>MEKQGCKHYRRRCRIRAPCCDQVFWCRHCHNEAASASERPHELDRSKIAEVICDVCGHRQAPMQNCEVCSCLFAAYFCPECNFWDDDGLRKKVFHCEKCGLCRVGGRENYFHCDACGSCYPSEIKDSHICVENAMRRNCPVCLQDLFQSTTQVTILQCGHTIHQDCLRELQNSFAGLQSLRCPICSVSLYGYDELWHEMDRQIEETPMPLECRQLTSIICPTTLEESELAQMYFVPQAQGIAGKLEPTLGLEGRVPKRRPQGALLAAGAPGWWPAAVPPCNEARAVPRDVSLAAQLRKAFRLRVFEAVVAGAVSLSATGLCQVRHGPRFSTRERSEKRAEGAGARALRGSAFECISRKGGRAARSQCDLDEELAMAVLEQDLHHEERRRQHEAQLRAEDELLAMVLALSFAEDASGRIQQEAEMALGARAASRARASTEVRARLPVHEWQGQASSECALCLDEFAPGEKVTRLFCFHAFHSDCLEPWLRRSETCPTCKRHLLEDMEPE</sequence>
<feature type="domain" description="CTCHY-type" evidence="7">
    <location>
        <begin position="73"/>
        <end position="138"/>
    </location>
</feature>
<dbReference type="Pfam" id="PF13639">
    <property type="entry name" value="zf-RING_2"/>
    <property type="match status" value="1"/>
</dbReference>
<dbReference type="InterPro" id="IPR013083">
    <property type="entry name" value="Znf_RING/FYVE/PHD"/>
</dbReference>
<dbReference type="EMBL" id="CAJNJA010011919">
    <property type="protein sequence ID" value="CAE7283551.1"/>
    <property type="molecule type" value="Genomic_DNA"/>
</dbReference>
<feature type="domain" description="CHY-type" evidence="6">
    <location>
        <begin position="1"/>
        <end position="71"/>
    </location>
</feature>
<dbReference type="CDD" id="cd16464">
    <property type="entry name" value="RING-H2_Pirh2-like"/>
    <property type="match status" value="1"/>
</dbReference>
<keyword evidence="9" id="KW-1185">Reference proteome</keyword>
<dbReference type="PROSITE" id="PS51266">
    <property type="entry name" value="ZF_CHY"/>
    <property type="match status" value="1"/>
</dbReference>
<dbReference type="Gene3D" id="3.30.40.10">
    <property type="entry name" value="Zinc/RING finger domain, C3HC4 (zinc finger)"/>
    <property type="match status" value="2"/>
</dbReference>
<dbReference type="PANTHER" id="PTHR21319:SF53">
    <property type="entry name" value="RING FINGER AND CHY ZINC FINGER DOMAIN-CONTAINING PROTEIN 1"/>
    <property type="match status" value="1"/>
</dbReference>
<dbReference type="PANTHER" id="PTHR21319">
    <property type="entry name" value="RING FINGER AND CHY ZINC FINGER DOMAIN-CONTAINING PROTEIN 1"/>
    <property type="match status" value="1"/>
</dbReference>
<organism evidence="8 9">
    <name type="scientific">Symbiodinium necroappetens</name>
    <dbReference type="NCBI Taxonomy" id="1628268"/>
    <lineage>
        <taxon>Eukaryota</taxon>
        <taxon>Sar</taxon>
        <taxon>Alveolata</taxon>
        <taxon>Dinophyceae</taxon>
        <taxon>Suessiales</taxon>
        <taxon>Symbiodiniaceae</taxon>
        <taxon>Symbiodinium</taxon>
    </lineage>
</organism>
<name>A0A812N7X5_9DINO</name>
<reference evidence="8" key="1">
    <citation type="submission" date="2021-02" db="EMBL/GenBank/DDBJ databases">
        <authorList>
            <person name="Dougan E. K."/>
            <person name="Rhodes N."/>
            <person name="Thang M."/>
            <person name="Chan C."/>
        </authorList>
    </citation>
    <scope>NUCLEOTIDE SEQUENCE</scope>
</reference>
<keyword evidence="2 4" id="KW-0863">Zinc-finger</keyword>
<evidence type="ECO:0000259" key="5">
    <source>
        <dbReference type="PROSITE" id="PS50089"/>
    </source>
</evidence>
<dbReference type="PROSITE" id="PS51270">
    <property type="entry name" value="ZF_CTCHY"/>
    <property type="match status" value="1"/>
</dbReference>
<dbReference type="CDD" id="cd16454">
    <property type="entry name" value="RING-H2_PA-TM-RING"/>
    <property type="match status" value="1"/>
</dbReference>
<dbReference type="Proteomes" id="UP000601435">
    <property type="component" value="Unassembled WGS sequence"/>
</dbReference>